<name>A0A834PBS9_VESPE</name>
<accession>A0A834PBS9</accession>
<evidence type="ECO:0000313" key="3">
    <source>
        <dbReference type="Proteomes" id="UP000600918"/>
    </source>
</evidence>
<evidence type="ECO:0000313" key="2">
    <source>
        <dbReference type="EMBL" id="KAF7435176.1"/>
    </source>
</evidence>
<dbReference type="Proteomes" id="UP000600918">
    <property type="component" value="Unassembled WGS sequence"/>
</dbReference>
<feature type="region of interest" description="Disordered" evidence="1">
    <location>
        <begin position="166"/>
        <end position="201"/>
    </location>
</feature>
<keyword evidence="3" id="KW-1185">Reference proteome</keyword>
<sequence>MGWGGGRVTLHARYQPHAPFTPMKIDGEPRRVDVNVPCNRLNESAVVFHRTELRLRPCASAHSLPSLARFAFILKPGSGVAPIRGLRGGFALTEIQIRRGFVENGQKGDTSLVLLLLLLRGPASHQSVSRRDDRGGFTVRTIAWQESEWVLLGRLFDRGRRRITGLPREGCSAKPESPGTRTFRTPPTPPPQSFMIPTTIP</sequence>
<evidence type="ECO:0000256" key="1">
    <source>
        <dbReference type="SAM" id="MobiDB-lite"/>
    </source>
</evidence>
<organism evidence="2 3">
    <name type="scientific">Vespula pensylvanica</name>
    <name type="common">Western yellow jacket</name>
    <name type="synonym">Wasp</name>
    <dbReference type="NCBI Taxonomy" id="30213"/>
    <lineage>
        <taxon>Eukaryota</taxon>
        <taxon>Metazoa</taxon>
        <taxon>Ecdysozoa</taxon>
        <taxon>Arthropoda</taxon>
        <taxon>Hexapoda</taxon>
        <taxon>Insecta</taxon>
        <taxon>Pterygota</taxon>
        <taxon>Neoptera</taxon>
        <taxon>Endopterygota</taxon>
        <taxon>Hymenoptera</taxon>
        <taxon>Apocrita</taxon>
        <taxon>Aculeata</taxon>
        <taxon>Vespoidea</taxon>
        <taxon>Vespidae</taxon>
        <taxon>Vespinae</taxon>
        <taxon>Vespula</taxon>
    </lineage>
</organism>
<comment type="caution">
    <text evidence="2">The sequence shown here is derived from an EMBL/GenBank/DDBJ whole genome shotgun (WGS) entry which is preliminary data.</text>
</comment>
<dbReference type="EMBL" id="JACSDY010000002">
    <property type="protein sequence ID" value="KAF7435176.1"/>
    <property type="molecule type" value="Genomic_DNA"/>
</dbReference>
<protein>
    <submittedName>
        <fullName evidence="2">Uncharacterized protein</fullName>
    </submittedName>
</protein>
<reference evidence="2" key="1">
    <citation type="journal article" date="2020" name="G3 (Bethesda)">
        <title>High-Quality Assemblies for Three Invasive Social Wasps from the &lt;i&gt;Vespula&lt;/i&gt; Genus.</title>
        <authorList>
            <person name="Harrop T.W.R."/>
            <person name="Guhlin J."/>
            <person name="McLaughlin G.M."/>
            <person name="Permina E."/>
            <person name="Stockwell P."/>
            <person name="Gilligan J."/>
            <person name="Le Lec M.F."/>
            <person name="Gruber M.A.M."/>
            <person name="Quinn O."/>
            <person name="Lovegrove M."/>
            <person name="Duncan E.J."/>
            <person name="Remnant E.J."/>
            <person name="Van Eeckhoven J."/>
            <person name="Graham B."/>
            <person name="Knapp R.A."/>
            <person name="Langford K.W."/>
            <person name="Kronenberg Z."/>
            <person name="Press M.O."/>
            <person name="Eacker S.M."/>
            <person name="Wilson-Rankin E.E."/>
            <person name="Purcell J."/>
            <person name="Lester P.J."/>
            <person name="Dearden P.K."/>
        </authorList>
    </citation>
    <scope>NUCLEOTIDE SEQUENCE</scope>
    <source>
        <strain evidence="2">Volc-1</strain>
    </source>
</reference>
<gene>
    <name evidence="2" type="ORF">H0235_003367</name>
</gene>
<proteinExistence type="predicted"/>
<dbReference type="AlphaFoldDB" id="A0A834PBS9"/>